<protein>
    <submittedName>
        <fullName evidence="2">Uncharacterized protein</fullName>
    </submittedName>
</protein>
<evidence type="ECO:0000313" key="2">
    <source>
        <dbReference type="EMBL" id="CAE7431152.1"/>
    </source>
</evidence>
<organism evidence="2 3">
    <name type="scientific">Symbiodinium natans</name>
    <dbReference type="NCBI Taxonomy" id="878477"/>
    <lineage>
        <taxon>Eukaryota</taxon>
        <taxon>Sar</taxon>
        <taxon>Alveolata</taxon>
        <taxon>Dinophyceae</taxon>
        <taxon>Suessiales</taxon>
        <taxon>Symbiodiniaceae</taxon>
        <taxon>Symbiodinium</taxon>
    </lineage>
</organism>
<comment type="caution">
    <text evidence="2">The sequence shown here is derived from an EMBL/GenBank/DDBJ whole genome shotgun (WGS) entry which is preliminary data.</text>
</comment>
<accession>A0A812RD57</accession>
<keyword evidence="1" id="KW-0812">Transmembrane</keyword>
<evidence type="ECO:0000256" key="1">
    <source>
        <dbReference type="SAM" id="Phobius"/>
    </source>
</evidence>
<evidence type="ECO:0000313" key="3">
    <source>
        <dbReference type="Proteomes" id="UP000604046"/>
    </source>
</evidence>
<gene>
    <name evidence="2" type="ORF">SNAT2548_LOCUS23432</name>
</gene>
<keyword evidence="1" id="KW-0472">Membrane</keyword>
<keyword evidence="1" id="KW-1133">Transmembrane helix</keyword>
<sequence length="85" mass="10194">MLLTESEHNDPAWWWWIRLLLVVIYFLVAFWKAYQYSNSVKFWDFVDDFRQSFQRKWLKKQLTSVLPEMSENESDGDARLASGAG</sequence>
<dbReference type="EMBL" id="CAJNDS010002323">
    <property type="protein sequence ID" value="CAE7431152.1"/>
    <property type="molecule type" value="Genomic_DNA"/>
</dbReference>
<dbReference type="OrthoDB" id="10268042at2759"/>
<dbReference type="Proteomes" id="UP000604046">
    <property type="component" value="Unassembled WGS sequence"/>
</dbReference>
<keyword evidence="3" id="KW-1185">Reference proteome</keyword>
<dbReference type="AlphaFoldDB" id="A0A812RD57"/>
<name>A0A812RD57_9DINO</name>
<feature type="transmembrane region" description="Helical" evidence="1">
    <location>
        <begin position="12"/>
        <end position="31"/>
    </location>
</feature>
<proteinExistence type="predicted"/>
<reference evidence="2" key="1">
    <citation type="submission" date="2021-02" db="EMBL/GenBank/DDBJ databases">
        <authorList>
            <person name="Dougan E. K."/>
            <person name="Rhodes N."/>
            <person name="Thang M."/>
            <person name="Chan C."/>
        </authorList>
    </citation>
    <scope>NUCLEOTIDE SEQUENCE</scope>
</reference>